<dbReference type="KEGG" id="tsph:KIH39_05510"/>
<sequence length="168" mass="19065">MDSLFAISGHLNRTLFSNDCLKALEEARHAARLGGWDNLRTPHLFIGILLQADQTIKLWAEYSKIDVRNLGEQLRLMFKESDRPRADAPPLHREFCSNGVIKMLQGSLERMRSQNRTIIHSSDIAVMVLSDVESVVYQTLKESGMNCRDLYTLLETAERDQNSSTSLA</sequence>
<gene>
    <name evidence="1" type="ORF">KIH39_05510</name>
</gene>
<evidence type="ECO:0000313" key="2">
    <source>
        <dbReference type="Proteomes" id="UP000676194"/>
    </source>
</evidence>
<dbReference type="SUPFAM" id="SSF81923">
    <property type="entry name" value="Double Clp-N motif"/>
    <property type="match status" value="1"/>
</dbReference>
<dbReference type="RefSeq" id="WP_213498261.1">
    <property type="nucleotide sequence ID" value="NZ_CP074694.1"/>
</dbReference>
<dbReference type="EMBL" id="CP074694">
    <property type="protein sequence ID" value="QVL33371.1"/>
    <property type="molecule type" value="Genomic_DNA"/>
</dbReference>
<name>A0A8E6EZD9_9BACT</name>
<dbReference type="Proteomes" id="UP000676194">
    <property type="component" value="Chromosome"/>
</dbReference>
<dbReference type="InterPro" id="IPR036628">
    <property type="entry name" value="Clp_N_dom_sf"/>
</dbReference>
<proteinExistence type="predicted"/>
<evidence type="ECO:0000313" key="1">
    <source>
        <dbReference type="EMBL" id="QVL33371.1"/>
    </source>
</evidence>
<reference evidence="1" key="1">
    <citation type="submission" date="2021-05" db="EMBL/GenBank/DDBJ databases">
        <title>Complete genome sequence of the cellulolytic planctomycete Telmatocola sphagniphila SP2T and characterization of the first cellulase from planctomycetes.</title>
        <authorList>
            <person name="Rakitin A.L."/>
            <person name="Beletsky A.V."/>
            <person name="Naumoff D.G."/>
            <person name="Kulichevskaya I.S."/>
            <person name="Mardanov A.V."/>
            <person name="Ravin N.V."/>
            <person name="Dedysh S.N."/>
        </authorList>
    </citation>
    <scope>NUCLEOTIDE SEQUENCE</scope>
    <source>
        <strain evidence="1">SP2T</strain>
    </source>
</reference>
<organism evidence="1 2">
    <name type="scientific">Telmatocola sphagniphila</name>
    <dbReference type="NCBI Taxonomy" id="1123043"/>
    <lineage>
        <taxon>Bacteria</taxon>
        <taxon>Pseudomonadati</taxon>
        <taxon>Planctomycetota</taxon>
        <taxon>Planctomycetia</taxon>
        <taxon>Gemmatales</taxon>
        <taxon>Gemmataceae</taxon>
    </lineage>
</organism>
<evidence type="ECO:0008006" key="3">
    <source>
        <dbReference type="Google" id="ProtNLM"/>
    </source>
</evidence>
<protein>
    <recommendedName>
        <fullName evidence="3">Clp R domain-containing protein</fullName>
    </recommendedName>
</protein>
<dbReference type="Gene3D" id="1.10.1780.10">
    <property type="entry name" value="Clp, N-terminal domain"/>
    <property type="match status" value="1"/>
</dbReference>
<accession>A0A8E6EZD9</accession>
<keyword evidence="2" id="KW-1185">Reference proteome</keyword>
<dbReference type="AlphaFoldDB" id="A0A8E6EZD9"/>